<gene>
    <name evidence="2" type="ORF">UFOVP1544_4</name>
</gene>
<protein>
    <submittedName>
        <fullName evidence="2">Virulence-associated E</fullName>
    </submittedName>
</protein>
<dbReference type="Pfam" id="PF05272">
    <property type="entry name" value="VapE-like_dom"/>
    <property type="match status" value="1"/>
</dbReference>
<dbReference type="InterPro" id="IPR007936">
    <property type="entry name" value="VapE-like_dom"/>
</dbReference>
<name>A0A6J7XCK9_9CAUD</name>
<dbReference type="PANTHER" id="PTHR34985:SF1">
    <property type="entry name" value="SLR0554 PROTEIN"/>
    <property type="match status" value="1"/>
</dbReference>
<evidence type="ECO:0000259" key="1">
    <source>
        <dbReference type="Pfam" id="PF05272"/>
    </source>
</evidence>
<dbReference type="EMBL" id="LR798396">
    <property type="protein sequence ID" value="CAB5228580.1"/>
    <property type="molecule type" value="Genomic_DNA"/>
</dbReference>
<evidence type="ECO:0000313" key="2">
    <source>
        <dbReference type="EMBL" id="CAB5228580.1"/>
    </source>
</evidence>
<organism evidence="2">
    <name type="scientific">uncultured Caudovirales phage</name>
    <dbReference type="NCBI Taxonomy" id="2100421"/>
    <lineage>
        <taxon>Viruses</taxon>
        <taxon>Duplodnaviria</taxon>
        <taxon>Heunggongvirae</taxon>
        <taxon>Uroviricota</taxon>
        <taxon>Caudoviricetes</taxon>
        <taxon>Peduoviridae</taxon>
        <taxon>Maltschvirus</taxon>
        <taxon>Maltschvirus maltsch</taxon>
    </lineage>
</organism>
<sequence length="855" mass="96880">MNQFKEYAETKPAIIIKATLDLLHAPGDVFEVRIPKTKAGTISGYFNDTGLAAAMIAKENGKHQSVYMTVNPIQPALMARSENTLTYGSFMTSSDADVLRRRWFLLDFDAVRPAGISSSKSEYDAAYHKADSVVEWLTSIGWPEPIRADSGNGCHVMYRVDEPNDDPARVDFEYALKMLSSIFSDDMVKVDVTVFNSSRVWKIYGTISAKGSHTADRPHRVAMLTRVPKKLKLLTRDQIENVARPLRDAKSDEFRDMTGEYISDMVKWLTDRNQTIMSGPRPMFGNEGQKWIISKCPFNETHSDPMVGLVSNRPVYRCLHDSCSAFRWKEFREKIDPTYKSPETIYDRLKDWCDGPSVEMDAELVQSACATGKQLVQILKKLRKECTRPRILLLEDLIKSERKRFQRETIGDNNERGNIVGVINRARLMQDEGIVPMYWIADYDHRIRVGKIGDIDCPKSSEEEEINMMVRFHSAGESWVKQMHTSQVIKYLASEYRVNPLRISLKQLVWDGTKRIDTWLSDYMGTKNTEYTQAIGRKWLISAVARAMEPGCQADHMLIFEGTQGIGKSQALRILGGQFYTEYSGGMTGGGTSHKDMVAVIAGKMIVEMSELATVRRADMEALKAILTTTVDDVRLSYERDPKAYPRTCVFAGTTNEVGQAYISDLTGARRFWPTHVGECGPVRTAQLKEVREQIWAEAVYAYEAGEDWHKVPQELVSEEQGDRQISIENVEPWFQKIRDALTDPDSYANEVFFAVPRYELGQPMPGFNIRSGPLHLLLGIVLQIDTARQSQNDVLRVQKVLRGLGFKKTRPSGKWHGSTYAYDLAQETVPHLWSSISAARSASKFPKPIEEENT</sequence>
<proteinExistence type="predicted"/>
<accession>A0A6J7XCK9</accession>
<dbReference type="PANTHER" id="PTHR34985">
    <property type="entry name" value="SLR0554 PROTEIN"/>
    <property type="match status" value="1"/>
</dbReference>
<feature type="domain" description="Virulence-associated protein E-like" evidence="1">
    <location>
        <begin position="505"/>
        <end position="720"/>
    </location>
</feature>
<reference evidence="2" key="1">
    <citation type="submission" date="2020-05" db="EMBL/GenBank/DDBJ databases">
        <authorList>
            <person name="Chiriac C."/>
            <person name="Salcher M."/>
            <person name="Ghai R."/>
            <person name="Kavagutti S V."/>
        </authorList>
    </citation>
    <scope>NUCLEOTIDE SEQUENCE</scope>
</reference>